<sequence>MASLDYGIEIRRSGQHPYMPGSCRLSTVLVIALWWICGTVFTMYAVTPSGRNIISVIVVLCLGTGAMWYGGVMLAKDNPFYQENLLRFAVRALRRRTDLET</sequence>
<organism evidence="2 3">
    <name type="scientific">Skermanella cutis</name>
    <dbReference type="NCBI Taxonomy" id="2775420"/>
    <lineage>
        <taxon>Bacteria</taxon>
        <taxon>Pseudomonadati</taxon>
        <taxon>Pseudomonadota</taxon>
        <taxon>Alphaproteobacteria</taxon>
        <taxon>Rhodospirillales</taxon>
        <taxon>Azospirillaceae</taxon>
        <taxon>Skermanella</taxon>
    </lineage>
</organism>
<name>A0ABX7BJQ8_9PROT</name>
<evidence type="ECO:0000313" key="3">
    <source>
        <dbReference type="Proteomes" id="UP000595197"/>
    </source>
</evidence>
<dbReference type="RefSeq" id="WP_201083584.1">
    <property type="nucleotide sequence ID" value="NZ_CP067423.1"/>
</dbReference>
<protein>
    <submittedName>
        <fullName evidence="2">Uncharacterized protein</fullName>
    </submittedName>
</protein>
<evidence type="ECO:0000313" key="2">
    <source>
        <dbReference type="EMBL" id="QQP93811.1"/>
    </source>
</evidence>
<keyword evidence="3" id="KW-1185">Reference proteome</keyword>
<keyword evidence="1" id="KW-0812">Transmembrane</keyword>
<feature type="transmembrane region" description="Helical" evidence="1">
    <location>
        <begin position="21"/>
        <end position="47"/>
    </location>
</feature>
<keyword evidence="2" id="KW-0614">Plasmid</keyword>
<reference evidence="2" key="1">
    <citation type="submission" date="2021-02" db="EMBL/GenBank/DDBJ databases">
        <title>Skermanella TT6 skin isolate.</title>
        <authorList>
            <person name="Lee K."/>
            <person name="Ganzorig M."/>
        </authorList>
    </citation>
    <scope>NUCLEOTIDE SEQUENCE</scope>
    <source>
        <strain evidence="2">TT6</strain>
    </source>
</reference>
<dbReference type="Proteomes" id="UP000595197">
    <property type="component" value="Plasmid pTT6-3"/>
</dbReference>
<feature type="transmembrane region" description="Helical" evidence="1">
    <location>
        <begin position="53"/>
        <end position="75"/>
    </location>
</feature>
<geneLocation type="plasmid" evidence="2 3">
    <name>pTT6-3</name>
</geneLocation>
<proteinExistence type="predicted"/>
<keyword evidence="1" id="KW-1133">Transmembrane helix</keyword>
<keyword evidence="1" id="KW-0472">Membrane</keyword>
<accession>A0ABX7BJQ8</accession>
<evidence type="ECO:0000256" key="1">
    <source>
        <dbReference type="SAM" id="Phobius"/>
    </source>
</evidence>
<dbReference type="EMBL" id="CP067423">
    <property type="protein sequence ID" value="QQP93811.1"/>
    <property type="molecule type" value="Genomic_DNA"/>
</dbReference>
<gene>
    <name evidence="2" type="ORF">IGS68_34365</name>
</gene>